<organism evidence="2 3">
    <name type="scientific">Phytophthora cactorum</name>
    <dbReference type="NCBI Taxonomy" id="29920"/>
    <lineage>
        <taxon>Eukaryota</taxon>
        <taxon>Sar</taxon>
        <taxon>Stramenopiles</taxon>
        <taxon>Oomycota</taxon>
        <taxon>Peronosporomycetes</taxon>
        <taxon>Peronosporales</taxon>
        <taxon>Peronosporaceae</taxon>
        <taxon>Phytophthora</taxon>
    </lineage>
</organism>
<dbReference type="Proteomes" id="UP000251314">
    <property type="component" value="Unassembled WGS sequence"/>
</dbReference>
<dbReference type="InterPro" id="IPR029526">
    <property type="entry name" value="PGBD"/>
</dbReference>
<protein>
    <recommendedName>
        <fullName evidence="1">PiggyBac transposable element-derived protein domain-containing protein</fullName>
    </recommendedName>
</protein>
<evidence type="ECO:0000313" key="3">
    <source>
        <dbReference type="Proteomes" id="UP000251314"/>
    </source>
</evidence>
<dbReference type="Pfam" id="PF13843">
    <property type="entry name" value="DDE_Tnp_1_7"/>
    <property type="match status" value="1"/>
</dbReference>
<dbReference type="OrthoDB" id="6077919at2759"/>
<dbReference type="EMBL" id="MJFZ01000037">
    <property type="protein sequence ID" value="RAW41029.1"/>
    <property type="molecule type" value="Genomic_DNA"/>
</dbReference>
<evidence type="ECO:0000259" key="1">
    <source>
        <dbReference type="Pfam" id="PF13843"/>
    </source>
</evidence>
<feature type="domain" description="PiggyBac transposable element-derived protein" evidence="1">
    <location>
        <begin position="51"/>
        <end position="178"/>
    </location>
</feature>
<proteinExistence type="predicted"/>
<dbReference type="PANTHER" id="PTHR46599">
    <property type="entry name" value="PIGGYBAC TRANSPOSABLE ELEMENT-DERIVED PROTEIN 4"/>
    <property type="match status" value="1"/>
</dbReference>
<dbReference type="VEuPathDB" id="FungiDB:PC110_g2774"/>
<sequence length="180" mass="20930">MPSQEVEAPSYLHEHAGGTTKTYLRPEFKHLFEHSASSSFFAYIPLYFWRLHETNKYAVVNDIRIVNRFPLDELMIFLRILFYMSMYDKGEYANYWDPQAEDLIFGGSTTSLDGIMSVYRFKQIRRCLSFNAVPTTLEKADAARTRPLWNLLRITGDKYVHIGRNVALDEANVACRSRQG</sequence>
<dbReference type="AlphaFoldDB" id="A0A329SWP7"/>
<dbReference type="STRING" id="29920.A0A329SWP7"/>
<keyword evidence="3" id="KW-1185">Reference proteome</keyword>
<name>A0A329SWP7_9STRA</name>
<comment type="caution">
    <text evidence="2">The sequence shown here is derived from an EMBL/GenBank/DDBJ whole genome shotgun (WGS) entry which is preliminary data.</text>
</comment>
<dbReference type="PANTHER" id="PTHR46599:SF3">
    <property type="entry name" value="PIGGYBAC TRANSPOSABLE ELEMENT-DERIVED PROTEIN 4"/>
    <property type="match status" value="1"/>
</dbReference>
<evidence type="ECO:0000313" key="2">
    <source>
        <dbReference type="EMBL" id="RAW41029.1"/>
    </source>
</evidence>
<gene>
    <name evidence="2" type="ORF">PC110_g2774</name>
</gene>
<accession>A0A329SWP7</accession>
<reference evidence="2 3" key="1">
    <citation type="submission" date="2018-01" db="EMBL/GenBank/DDBJ databases">
        <title>Draft genome of the strawberry crown rot pathogen Phytophthora cactorum.</title>
        <authorList>
            <person name="Armitage A.D."/>
            <person name="Lysoe E."/>
            <person name="Nellist C.F."/>
            <person name="Harrison R.J."/>
            <person name="Brurberg M.B."/>
        </authorList>
    </citation>
    <scope>NUCLEOTIDE SEQUENCE [LARGE SCALE GENOMIC DNA]</scope>
    <source>
        <strain evidence="2 3">10300</strain>
    </source>
</reference>